<feature type="domain" description="ABC transmembrane type-1" evidence="6">
    <location>
        <begin position="71"/>
        <end position="271"/>
    </location>
</feature>
<dbReference type="EMBL" id="CP093379">
    <property type="protein sequence ID" value="UNM97077.1"/>
    <property type="molecule type" value="Genomic_DNA"/>
</dbReference>
<evidence type="ECO:0000256" key="3">
    <source>
        <dbReference type="ARBA" id="ARBA00022989"/>
    </source>
</evidence>
<keyword evidence="3" id="KW-1133">Transmembrane helix</keyword>
<dbReference type="NCBIfam" id="TIGR03262">
    <property type="entry name" value="PhnU2"/>
    <property type="match status" value="1"/>
</dbReference>
<evidence type="ECO:0000313" key="7">
    <source>
        <dbReference type="EMBL" id="UNM97077.1"/>
    </source>
</evidence>
<dbReference type="InterPro" id="IPR017664">
    <property type="entry name" value="AminoethylPonate_ABC_perm-1"/>
</dbReference>
<gene>
    <name evidence="7" type="ORF">MMG00_04280</name>
</gene>
<comment type="similarity">
    <text evidence="5">Belongs to the binding-protein-dependent transport system permease family.</text>
</comment>
<dbReference type="RefSeq" id="WP_242151890.1">
    <property type="nucleotide sequence ID" value="NZ_CP093379.1"/>
</dbReference>
<sequence length="564" mass="62179">MSFTFFSRITLNNTIIALLTFLILIFFLLFLIAPLGTVFENLFIVDPAFSGSSTFDRLITYFQQPSLLNSLKNSLSIAFLVTVIIIPIAFIFAYGLTRSCMPFKGVHRAISLIPLLAPSLLSAISLIYWFGNQGIALKFWQLLGFDSIYGMSGIVLAELFAIFPHVLMILTTTLTIADARLYEAADSMGTTPLRKFFTITLPSCKYGIISAAMVAFTLTITDFGIPKIVGGNFDVLATDVFRLMIGQQDFQQGALVALLLLLPALFTFSIDLLIRKKHAATLTAKSVILVPKKSLKFDYAIFSFCTVISLLMLAMLIMPIYASFVSFWPYNLSLSFINYHSILIESDLFHTVLNTITLASLTAIFGIIIIFLAAWLVEKTAGFPRVKAFLRLFAMLPMAIPGLVLGIGYILFFNMVDNPLNGLYHTMTILVVCTIIHFFSTSFISTGSALKSIDSEFEAVAASLKTPVLRTLWTVTLPISIPTLIDVARYLFINAMTTISAVIFIYSPETELAAVAILNLDDAGDVGGATAMAVIITALSISALIFFVLLEKVVLHRTQRWRNA</sequence>
<keyword evidence="4" id="KW-0472">Membrane</keyword>
<evidence type="ECO:0000259" key="6">
    <source>
        <dbReference type="PROSITE" id="PS50928"/>
    </source>
</evidence>
<feature type="domain" description="ABC transmembrane type-1" evidence="6">
    <location>
        <begin position="352"/>
        <end position="547"/>
    </location>
</feature>
<keyword evidence="8" id="KW-1185">Reference proteome</keyword>
<protein>
    <submittedName>
        <fullName evidence="7">2-aminoethylphosphonate ABC transporter permease subunit</fullName>
    </submittedName>
</protein>
<comment type="subcellular location">
    <subcellularLocation>
        <location evidence="5">Cell membrane</location>
        <topology evidence="5">Multi-pass membrane protein</topology>
    </subcellularLocation>
    <subcellularLocation>
        <location evidence="1">Membrane</location>
        <topology evidence="1">Multi-pass membrane protein</topology>
    </subcellularLocation>
</comment>
<dbReference type="Pfam" id="PF00528">
    <property type="entry name" value="BPD_transp_1"/>
    <property type="match status" value="2"/>
</dbReference>
<proteinExistence type="inferred from homology"/>
<evidence type="ECO:0000313" key="8">
    <source>
        <dbReference type="Proteomes" id="UP000829542"/>
    </source>
</evidence>
<name>A0ABY3X2H1_9GAMM</name>
<dbReference type="InterPro" id="IPR000515">
    <property type="entry name" value="MetI-like"/>
</dbReference>
<dbReference type="Proteomes" id="UP000829542">
    <property type="component" value="Chromosome"/>
</dbReference>
<dbReference type="CDD" id="cd06261">
    <property type="entry name" value="TM_PBP2"/>
    <property type="match status" value="2"/>
</dbReference>
<evidence type="ECO:0000256" key="4">
    <source>
        <dbReference type="ARBA" id="ARBA00023136"/>
    </source>
</evidence>
<dbReference type="PANTHER" id="PTHR43496">
    <property type="entry name" value="PROTEIN LPLB"/>
    <property type="match status" value="1"/>
</dbReference>
<dbReference type="PROSITE" id="PS50928">
    <property type="entry name" value="ABC_TM1"/>
    <property type="match status" value="2"/>
</dbReference>
<organism evidence="7 8">
    <name type="scientific">Ignatzschineria rhizosphaerae</name>
    <dbReference type="NCBI Taxonomy" id="2923279"/>
    <lineage>
        <taxon>Bacteria</taxon>
        <taxon>Pseudomonadati</taxon>
        <taxon>Pseudomonadota</taxon>
        <taxon>Gammaproteobacteria</taxon>
        <taxon>Cardiobacteriales</taxon>
        <taxon>Ignatzschineriaceae</taxon>
        <taxon>Ignatzschineria</taxon>
    </lineage>
</organism>
<keyword evidence="2" id="KW-0812">Transmembrane</keyword>
<keyword evidence="5" id="KW-0813">Transport</keyword>
<reference evidence="7 8" key="1">
    <citation type="submission" date="2022-03" db="EMBL/GenBank/DDBJ databases">
        <title>Ignatzschineria rhizosphaerae HR5S32.</title>
        <authorList>
            <person name="Sun J.Q."/>
            <person name="Feng J.Y."/>
        </authorList>
    </citation>
    <scope>NUCLEOTIDE SEQUENCE [LARGE SCALE GENOMIC DNA]</scope>
    <source>
        <strain evidence="7 8">HR5S32</strain>
    </source>
</reference>
<evidence type="ECO:0000256" key="1">
    <source>
        <dbReference type="ARBA" id="ARBA00004141"/>
    </source>
</evidence>
<accession>A0ABY3X2H1</accession>
<evidence type="ECO:0000256" key="5">
    <source>
        <dbReference type="RuleBase" id="RU363032"/>
    </source>
</evidence>
<dbReference type="PANTHER" id="PTHR43496:SF1">
    <property type="entry name" value="POLYGALACTURONAN_RHAMNOGALACTURONAN TRANSPORT SYSTEM PERMEASE PROTEIN YTEP"/>
    <property type="match status" value="1"/>
</dbReference>
<evidence type="ECO:0000256" key="2">
    <source>
        <dbReference type="ARBA" id="ARBA00022692"/>
    </source>
</evidence>